<dbReference type="CDD" id="cd00112">
    <property type="entry name" value="LDLa"/>
    <property type="match status" value="1"/>
</dbReference>
<accession>A0A7R8HCZ6</accession>
<reference evidence="4" key="1">
    <citation type="submission" date="2021-02" db="EMBL/GenBank/DDBJ databases">
        <authorList>
            <person name="Bekaert M."/>
        </authorList>
    </citation>
    <scope>NUCLEOTIDE SEQUENCE</scope>
    <source>
        <strain evidence="4">IoA-00</strain>
    </source>
</reference>
<feature type="signal peptide" evidence="3">
    <location>
        <begin position="1"/>
        <end position="20"/>
    </location>
</feature>
<organism evidence="4 5">
    <name type="scientific">Lepeophtheirus salmonis</name>
    <name type="common">Salmon louse</name>
    <name type="synonym">Caligus salmonis</name>
    <dbReference type="NCBI Taxonomy" id="72036"/>
    <lineage>
        <taxon>Eukaryota</taxon>
        <taxon>Metazoa</taxon>
        <taxon>Ecdysozoa</taxon>
        <taxon>Arthropoda</taxon>
        <taxon>Crustacea</taxon>
        <taxon>Multicrustacea</taxon>
        <taxon>Hexanauplia</taxon>
        <taxon>Copepoda</taxon>
        <taxon>Siphonostomatoida</taxon>
        <taxon>Caligidae</taxon>
        <taxon>Lepeophtheirus</taxon>
    </lineage>
</organism>
<feature type="compositionally biased region" description="Low complexity" evidence="2">
    <location>
        <begin position="237"/>
        <end position="247"/>
    </location>
</feature>
<keyword evidence="1" id="KW-1015">Disulfide bond</keyword>
<dbReference type="EMBL" id="HG994586">
    <property type="protein sequence ID" value="CAF3000874.1"/>
    <property type="molecule type" value="Genomic_DNA"/>
</dbReference>
<evidence type="ECO:0000256" key="2">
    <source>
        <dbReference type="SAM" id="MobiDB-lite"/>
    </source>
</evidence>
<protein>
    <submittedName>
        <fullName evidence="4">LRP2</fullName>
    </submittedName>
</protein>
<feature type="region of interest" description="Disordered" evidence="2">
    <location>
        <begin position="231"/>
        <end position="258"/>
    </location>
</feature>
<keyword evidence="5" id="KW-1185">Reference proteome</keyword>
<feature type="chain" id="PRO_5044273121" evidence="3">
    <location>
        <begin position="21"/>
        <end position="258"/>
    </location>
</feature>
<dbReference type="Proteomes" id="UP000675881">
    <property type="component" value="Chromosome 7"/>
</dbReference>
<keyword evidence="3" id="KW-0732">Signal</keyword>
<dbReference type="Gene3D" id="4.10.400.10">
    <property type="entry name" value="Low-density Lipoprotein Receptor"/>
    <property type="match status" value="1"/>
</dbReference>
<dbReference type="OrthoDB" id="6142318at2759"/>
<dbReference type="AlphaFoldDB" id="A0A7R8HCZ6"/>
<name>A0A7R8HCZ6_LEPSM</name>
<sequence length="258" mass="29291">MYSAFKLVPLLSSILVFVASSPKQKGFCWEPGSNPFVGQPKTERLDSDRVRINWSEIFNKNGNCKNVDFLIKSNPRHSPSDYKLSDFTQKGQTSATLMMVTSYFREDTAPDIGFKEVLTTEKLRVTKIKKSSLMTTTTPKYSRNAAKDKCVLPLKKFNSNNILSNKLLKEFIGYMNKNSVRYVHEFMRDKKACSEQSPLGGNCYIEFAECDGSCIPQDWISDNWPDCLDGSDEPELESLSGRSLSEELQTDTREGRIQ</sequence>
<dbReference type="SUPFAM" id="SSF57424">
    <property type="entry name" value="LDL receptor-like module"/>
    <property type="match status" value="1"/>
</dbReference>
<dbReference type="InterPro" id="IPR002172">
    <property type="entry name" value="LDrepeatLR_classA_rpt"/>
</dbReference>
<proteinExistence type="predicted"/>
<dbReference type="SMART" id="SM00192">
    <property type="entry name" value="LDLa"/>
    <property type="match status" value="1"/>
</dbReference>
<evidence type="ECO:0000256" key="1">
    <source>
        <dbReference type="ARBA" id="ARBA00023157"/>
    </source>
</evidence>
<dbReference type="InterPro" id="IPR036055">
    <property type="entry name" value="LDL_receptor-like_sf"/>
</dbReference>
<evidence type="ECO:0000256" key="3">
    <source>
        <dbReference type="SAM" id="SignalP"/>
    </source>
</evidence>
<evidence type="ECO:0000313" key="4">
    <source>
        <dbReference type="EMBL" id="CAF3000874.1"/>
    </source>
</evidence>
<evidence type="ECO:0000313" key="5">
    <source>
        <dbReference type="Proteomes" id="UP000675881"/>
    </source>
</evidence>
<gene>
    <name evidence="4" type="ORF">LSAA_12666</name>
</gene>